<organism evidence="4 5">
    <name type="scientific">Sinomonas humi</name>
    <dbReference type="NCBI Taxonomy" id="1338436"/>
    <lineage>
        <taxon>Bacteria</taxon>
        <taxon>Bacillati</taxon>
        <taxon>Actinomycetota</taxon>
        <taxon>Actinomycetes</taxon>
        <taxon>Micrococcales</taxon>
        <taxon>Micrococcaceae</taxon>
        <taxon>Sinomonas</taxon>
    </lineage>
</organism>
<protein>
    <submittedName>
        <fullName evidence="4">2-methylcitrate dehydratase</fullName>
    </submittedName>
</protein>
<feature type="domain" description="MmgE/PrpD C-terminal" evidence="3">
    <location>
        <begin position="273"/>
        <end position="448"/>
    </location>
</feature>
<name>A0A0B2AHH9_9MICC</name>
<dbReference type="InterPro" id="IPR042188">
    <property type="entry name" value="MmgE/PrpD_sf_2"/>
</dbReference>
<dbReference type="PANTHER" id="PTHR16943">
    <property type="entry name" value="2-METHYLCITRATE DEHYDRATASE-RELATED"/>
    <property type="match status" value="1"/>
</dbReference>
<evidence type="ECO:0000259" key="3">
    <source>
        <dbReference type="Pfam" id="PF19305"/>
    </source>
</evidence>
<keyword evidence="5" id="KW-1185">Reference proteome</keyword>
<evidence type="ECO:0000313" key="4">
    <source>
        <dbReference type="EMBL" id="KHL01363.1"/>
    </source>
</evidence>
<dbReference type="InterPro" id="IPR042183">
    <property type="entry name" value="MmgE/PrpD_sf_1"/>
</dbReference>
<dbReference type="InterPro" id="IPR036148">
    <property type="entry name" value="MmgE/PrpD_sf"/>
</dbReference>
<dbReference type="InterPro" id="IPR005656">
    <property type="entry name" value="MmgE_PrpD"/>
</dbReference>
<dbReference type="Gene3D" id="1.10.4100.10">
    <property type="entry name" value="2-methylcitrate dehydratase PrpD"/>
    <property type="match status" value="1"/>
</dbReference>
<evidence type="ECO:0000256" key="1">
    <source>
        <dbReference type="ARBA" id="ARBA00006174"/>
    </source>
</evidence>
<dbReference type="AlphaFoldDB" id="A0A0B2AHH9"/>
<reference evidence="4 5" key="1">
    <citation type="submission" date="2014-09" db="EMBL/GenBank/DDBJ databases">
        <title>Genome sequence of Sinomonas sp. MUSC 117.</title>
        <authorList>
            <person name="Lee L.-H."/>
        </authorList>
    </citation>
    <scope>NUCLEOTIDE SEQUENCE [LARGE SCALE GENOMIC DNA]</scope>
    <source>
        <strain evidence="4 5">MUSC 117</strain>
    </source>
</reference>
<evidence type="ECO:0000259" key="2">
    <source>
        <dbReference type="Pfam" id="PF03972"/>
    </source>
</evidence>
<dbReference type="Proteomes" id="UP000030982">
    <property type="component" value="Unassembled WGS sequence"/>
</dbReference>
<feature type="domain" description="MmgE/PrpD N-terminal" evidence="2">
    <location>
        <begin position="12"/>
        <end position="247"/>
    </location>
</feature>
<dbReference type="GO" id="GO:0016829">
    <property type="term" value="F:lyase activity"/>
    <property type="evidence" value="ECO:0007669"/>
    <property type="project" value="InterPro"/>
</dbReference>
<dbReference type="InterPro" id="IPR045336">
    <property type="entry name" value="MmgE_PrpD_N"/>
</dbReference>
<sequence>MSTFPPVEDAAARLVTDLTFDVIPPEALTGVRTLMQDQLSLQIGCSALPWNRAVLELTRAEHAPGRSHVSVSGDAVSAADAAFVNATYGHSFEYDDAHRASSSHPGSAVVSAALAIGEELGATMREVVTGIVAGYEIYTRIGNLAAPELLEAGFHPHGLLANFGAAAVAAKMYGFDAETTANALGIALSHASGTTEYTSTGGSVKRVHAGIGTRNGIRAAKMAGTGITGPTAFLTGAKGFFRTFVGRSVDDGARAAFGLGRPFEITRVWIKPYCCCGINHAYIDGARQLRDGADDIGLRGRADDIEKVTLKIQSGGDVVIGNRNANAFAPQLIDHLQYSLPFQFSLALLGYGNGFSAHYAYLAGKLDIGPGSDVAALASKIEIVVDPELDAKYPGRWIADIGVDYTDGTRRAVFVDNPIGTAENPMPQDELDAKFHDLTDAILGTAGSAALLDAIQNPDPDQTAADFVTLLCTARSVV</sequence>
<dbReference type="InterPro" id="IPR045337">
    <property type="entry name" value="MmgE_PrpD_C"/>
</dbReference>
<comment type="similarity">
    <text evidence="1">Belongs to the PrpD family.</text>
</comment>
<dbReference type="SUPFAM" id="SSF103378">
    <property type="entry name" value="2-methylcitrate dehydratase PrpD"/>
    <property type="match status" value="1"/>
</dbReference>
<accession>A0A0B2AHH9</accession>
<proteinExistence type="inferred from homology"/>
<dbReference type="PANTHER" id="PTHR16943:SF8">
    <property type="entry name" value="2-METHYLCITRATE DEHYDRATASE"/>
    <property type="match status" value="1"/>
</dbReference>
<comment type="caution">
    <text evidence="4">The sequence shown here is derived from an EMBL/GenBank/DDBJ whole genome shotgun (WGS) entry which is preliminary data.</text>
</comment>
<dbReference type="STRING" id="1338436.LK10_15850"/>
<dbReference type="OrthoDB" id="9797528at2"/>
<gene>
    <name evidence="4" type="ORF">LK10_15850</name>
</gene>
<dbReference type="Gene3D" id="3.30.1330.120">
    <property type="entry name" value="2-methylcitrate dehydratase PrpD"/>
    <property type="match status" value="1"/>
</dbReference>
<dbReference type="EMBL" id="JTDL01000141">
    <property type="protein sequence ID" value="KHL01363.1"/>
    <property type="molecule type" value="Genomic_DNA"/>
</dbReference>
<dbReference type="Pfam" id="PF19305">
    <property type="entry name" value="MmgE_PrpD_C"/>
    <property type="match status" value="1"/>
</dbReference>
<dbReference type="Pfam" id="PF03972">
    <property type="entry name" value="MmgE_PrpD_N"/>
    <property type="match status" value="1"/>
</dbReference>
<evidence type="ECO:0000313" key="5">
    <source>
        <dbReference type="Proteomes" id="UP000030982"/>
    </source>
</evidence>
<dbReference type="RefSeq" id="WP_043125685.1">
    <property type="nucleotide sequence ID" value="NZ_JTDL01000141.1"/>
</dbReference>